<keyword evidence="4" id="KW-0812">Transmembrane</keyword>
<dbReference type="STRING" id="4096.A0A1U7XGX2"/>
<dbReference type="GO" id="GO:0016757">
    <property type="term" value="F:glycosyltransferase activity"/>
    <property type="evidence" value="ECO:0007669"/>
    <property type="project" value="UniProtKB-KW"/>
</dbReference>
<evidence type="ECO:0000259" key="6">
    <source>
        <dbReference type="Pfam" id="PF03016"/>
    </source>
</evidence>
<evidence type="ECO:0000256" key="3">
    <source>
        <dbReference type="ARBA" id="ARBA00022676"/>
    </source>
</evidence>
<accession>A0A1U7XGX2</accession>
<gene>
    <name evidence="8" type="primary">LOC104233943</name>
</gene>
<dbReference type="AlphaFoldDB" id="A0A1U7XGX2"/>
<keyword evidence="5" id="KW-0333">Golgi apparatus</keyword>
<reference evidence="8" key="2">
    <citation type="submission" date="2025-08" db="UniProtKB">
        <authorList>
            <consortium name="RefSeq"/>
        </authorList>
    </citation>
    <scope>IDENTIFICATION</scope>
    <source>
        <tissue evidence="8">Leaf</tissue>
    </source>
</reference>
<protein>
    <submittedName>
        <fullName evidence="8">Probable glycosyltransferase At3g07620</fullName>
    </submittedName>
</protein>
<dbReference type="InterPro" id="IPR040911">
    <property type="entry name" value="Exostosin_GT47"/>
</dbReference>
<evidence type="ECO:0000256" key="4">
    <source>
        <dbReference type="ARBA" id="ARBA00022968"/>
    </source>
</evidence>
<dbReference type="Proteomes" id="UP000189701">
    <property type="component" value="Unplaced"/>
</dbReference>
<sequence length="383" mass="43275">MWVDSNQTVYRSVSRGSRCTSGINLVVTGVVATGCTVRGEGGGARVRGVWVCLLLVSAHTSSPYLSPSTLISQNYQKMLTSFKIFIYTPLQPITFSTPSASIFYNFLVNSPFLTQDPNQAHLLFVPFSPDTSTRSLARLVRELRTKYAYWNRTLGADHFFISPTGIDSSSDRNVLELKKNSVQISVFPTTSGNFIPHKDITLPPFYPSLLALSHAPVNEAPSFLCYLKWDGKTESNLVNELRLDPAFVVESEPSDNHVGRVKRSKFCLFFYVADVAWMTEAMAAGCVPVVIVDRPVQDFPLTDVLRWSEMALLVGNRRGAEGLKQALRGVPDDRYERMREFSVAATHHMVWNAEPQPYDAFHMVMYQLWMRRHTIRYARREDV</sequence>
<keyword evidence="3" id="KW-0808">Transferase</keyword>
<name>A0A1U7XGX2_NICSY</name>
<dbReference type="eggNOG" id="KOG1021">
    <property type="taxonomic scope" value="Eukaryota"/>
</dbReference>
<evidence type="ECO:0000313" key="8">
    <source>
        <dbReference type="RefSeq" id="XP_009785710.1"/>
    </source>
</evidence>
<organism evidence="7 8">
    <name type="scientific">Nicotiana sylvestris</name>
    <name type="common">Wood tobacco</name>
    <name type="synonym">South American tobacco</name>
    <dbReference type="NCBI Taxonomy" id="4096"/>
    <lineage>
        <taxon>Eukaryota</taxon>
        <taxon>Viridiplantae</taxon>
        <taxon>Streptophyta</taxon>
        <taxon>Embryophyta</taxon>
        <taxon>Tracheophyta</taxon>
        <taxon>Spermatophyta</taxon>
        <taxon>Magnoliopsida</taxon>
        <taxon>eudicotyledons</taxon>
        <taxon>Gunneridae</taxon>
        <taxon>Pentapetalae</taxon>
        <taxon>asterids</taxon>
        <taxon>lamiids</taxon>
        <taxon>Solanales</taxon>
        <taxon>Solanaceae</taxon>
        <taxon>Nicotianoideae</taxon>
        <taxon>Nicotianeae</taxon>
        <taxon>Nicotiana</taxon>
    </lineage>
</organism>
<evidence type="ECO:0000256" key="5">
    <source>
        <dbReference type="ARBA" id="ARBA00023034"/>
    </source>
</evidence>
<dbReference type="Pfam" id="PF03016">
    <property type="entry name" value="Exostosin_GT47"/>
    <property type="match status" value="1"/>
</dbReference>
<evidence type="ECO:0000256" key="2">
    <source>
        <dbReference type="ARBA" id="ARBA00010271"/>
    </source>
</evidence>
<dbReference type="KEGG" id="nsy:104233943"/>
<dbReference type="GeneID" id="104233943"/>
<reference evidence="7" key="1">
    <citation type="journal article" date="2013" name="Genome Biol.">
        <title>Reference genomes and transcriptomes of Nicotiana sylvestris and Nicotiana tomentosiformis.</title>
        <authorList>
            <person name="Sierro N."/>
            <person name="Battey J.N."/>
            <person name="Ouadi S."/>
            <person name="Bovet L."/>
            <person name="Goepfert S."/>
            <person name="Bakaher N."/>
            <person name="Peitsch M.C."/>
            <person name="Ivanov N.V."/>
        </authorList>
    </citation>
    <scope>NUCLEOTIDE SEQUENCE [LARGE SCALE GENOMIC DNA]</scope>
</reference>
<proteinExistence type="inferred from homology"/>
<feature type="domain" description="Exostosin GT47" evidence="6">
    <location>
        <begin position="81"/>
        <end position="323"/>
    </location>
</feature>
<dbReference type="GO" id="GO:0000139">
    <property type="term" value="C:Golgi membrane"/>
    <property type="evidence" value="ECO:0007669"/>
    <property type="project" value="UniProtKB-SubCell"/>
</dbReference>
<dbReference type="PANTHER" id="PTHR11062">
    <property type="entry name" value="EXOSTOSIN HEPARAN SULFATE GLYCOSYLTRANSFERASE -RELATED"/>
    <property type="match status" value="1"/>
</dbReference>
<dbReference type="PANTHER" id="PTHR11062:SF253">
    <property type="entry name" value="EXOSTOSIN GT47 DOMAIN-CONTAINING PROTEIN"/>
    <property type="match status" value="1"/>
</dbReference>
<comment type="subcellular location">
    <subcellularLocation>
        <location evidence="1">Golgi apparatus membrane</location>
        <topology evidence="1">Single-pass type II membrane protein</topology>
    </subcellularLocation>
</comment>
<evidence type="ECO:0000256" key="1">
    <source>
        <dbReference type="ARBA" id="ARBA00004323"/>
    </source>
</evidence>
<dbReference type="RefSeq" id="XP_009785710.1">
    <property type="nucleotide sequence ID" value="XM_009787408.1"/>
</dbReference>
<dbReference type="InterPro" id="IPR004263">
    <property type="entry name" value="Exostosin"/>
</dbReference>
<evidence type="ECO:0000313" key="7">
    <source>
        <dbReference type="Proteomes" id="UP000189701"/>
    </source>
</evidence>
<comment type="similarity">
    <text evidence="2">Belongs to the glycosyltransferase 47 family.</text>
</comment>
<keyword evidence="3" id="KW-0328">Glycosyltransferase</keyword>
<keyword evidence="7" id="KW-1185">Reference proteome</keyword>
<keyword evidence="4" id="KW-0735">Signal-anchor</keyword>
<dbReference type="OrthoDB" id="1924787at2759"/>